<protein>
    <submittedName>
        <fullName evidence="1">Uncharacterized protein</fullName>
    </submittedName>
</protein>
<dbReference type="AlphaFoldDB" id="A0A2J7TD77"/>
<comment type="caution">
    <text evidence="1">The sequence shown here is derived from an EMBL/GenBank/DDBJ whole genome shotgun (WGS) entry which is preliminary data.</text>
</comment>
<dbReference type="RefSeq" id="WP_102844950.1">
    <property type="nucleotide sequence ID" value="NZ_PDZR01000025.1"/>
</dbReference>
<dbReference type="OrthoDB" id="8162522at2"/>
<sequence>MQGNITAALRRFPSHRRAIEQRAAFDDSFSSLCEDLAEAEDALKTWEVSQWPKREERCAELRELVDGLAAELASALSAD</sequence>
<proteinExistence type="predicted"/>
<name>A0A2J7TD77_METSI</name>
<accession>A0A2J7TD77</accession>
<dbReference type="EMBL" id="PDZR01000025">
    <property type="protein sequence ID" value="PNG24726.1"/>
    <property type="molecule type" value="Genomic_DNA"/>
</dbReference>
<reference evidence="1 2" key="1">
    <citation type="submission" date="2017-10" db="EMBL/GenBank/DDBJ databases">
        <title>Genome announcement of Methylocella silvestris TVC from permafrost.</title>
        <authorList>
            <person name="Wang J."/>
            <person name="Geng K."/>
            <person name="Ul-Haque F."/>
            <person name="Crombie A.T."/>
            <person name="Street L.E."/>
            <person name="Wookey P.A."/>
            <person name="Murrell J.C."/>
            <person name="Pratscher J."/>
        </authorList>
    </citation>
    <scope>NUCLEOTIDE SEQUENCE [LARGE SCALE GENOMIC DNA]</scope>
    <source>
        <strain evidence="1 2">TVC</strain>
    </source>
</reference>
<evidence type="ECO:0000313" key="1">
    <source>
        <dbReference type="EMBL" id="PNG24726.1"/>
    </source>
</evidence>
<dbReference type="Proteomes" id="UP000236286">
    <property type="component" value="Unassembled WGS sequence"/>
</dbReference>
<evidence type="ECO:0000313" key="2">
    <source>
        <dbReference type="Proteomes" id="UP000236286"/>
    </source>
</evidence>
<organism evidence="1 2">
    <name type="scientific">Methylocella silvestris</name>
    <dbReference type="NCBI Taxonomy" id="199596"/>
    <lineage>
        <taxon>Bacteria</taxon>
        <taxon>Pseudomonadati</taxon>
        <taxon>Pseudomonadota</taxon>
        <taxon>Alphaproteobacteria</taxon>
        <taxon>Hyphomicrobiales</taxon>
        <taxon>Beijerinckiaceae</taxon>
        <taxon>Methylocella</taxon>
    </lineage>
</organism>
<gene>
    <name evidence="1" type="ORF">CR492_17140</name>
</gene>